<dbReference type="EMBL" id="FNAK01000003">
    <property type="protein sequence ID" value="SDD82634.1"/>
    <property type="molecule type" value="Genomic_DNA"/>
</dbReference>
<dbReference type="AlphaFoldDB" id="A0A1G6XWM1"/>
<dbReference type="STRING" id="637679.GCA_001550055_01080"/>
<accession>A0A1G6XWM1</accession>
<evidence type="ECO:0000313" key="3">
    <source>
        <dbReference type="EMBL" id="SDD82634.1"/>
    </source>
</evidence>
<dbReference type="GO" id="GO:0000160">
    <property type="term" value="P:phosphorelay signal transduction system"/>
    <property type="evidence" value="ECO:0007669"/>
    <property type="project" value="InterPro"/>
</dbReference>
<proteinExistence type="predicted"/>
<dbReference type="InterPro" id="IPR001789">
    <property type="entry name" value="Sig_transdc_resp-reg_receiver"/>
</dbReference>
<dbReference type="Proteomes" id="UP000183685">
    <property type="component" value="Unassembled WGS sequence"/>
</dbReference>
<dbReference type="Gene3D" id="3.40.50.2300">
    <property type="match status" value="1"/>
</dbReference>
<keyword evidence="4" id="KW-1185">Reference proteome</keyword>
<dbReference type="PROSITE" id="PS50110">
    <property type="entry name" value="RESPONSE_REGULATORY"/>
    <property type="match status" value="1"/>
</dbReference>
<sequence length="177" mass="19614">MKLGEKSDLRVLIAMANGQAAVGARAVFKEQGAAVFQIAENNRDAMEKMNVEQFNLLLVEDTFPDIGGIDFCRFIRMMNAPISVAPIIYAMKDPDRESVNQARNAGVTKMVVMPFTTASLIKNLDDILLRPKPFIRVTGYYGPDRRVGGGDYSGPERRKKQQGVFAVANQKKVFKGL</sequence>
<protein>
    <submittedName>
        <fullName evidence="3">CheY chemotaxis protein or a CheY-like REC (Receiver) domain</fullName>
    </submittedName>
</protein>
<comment type="caution">
    <text evidence="1">Lacks conserved residue(s) required for the propagation of feature annotation.</text>
</comment>
<dbReference type="InterPro" id="IPR011006">
    <property type="entry name" value="CheY-like_superfamily"/>
</dbReference>
<reference evidence="3 4" key="1">
    <citation type="submission" date="2016-10" db="EMBL/GenBank/DDBJ databases">
        <authorList>
            <person name="de Groot N.N."/>
        </authorList>
    </citation>
    <scope>NUCLEOTIDE SEQUENCE [LARGE SCALE GENOMIC DNA]</scope>
    <source>
        <strain evidence="3 4">CGMCC 1.9109</strain>
    </source>
</reference>
<gene>
    <name evidence="3" type="ORF">SAMN04488071_1399</name>
</gene>
<evidence type="ECO:0000256" key="1">
    <source>
        <dbReference type="PROSITE-ProRule" id="PRU00169"/>
    </source>
</evidence>
<evidence type="ECO:0000259" key="2">
    <source>
        <dbReference type="PROSITE" id="PS50110"/>
    </source>
</evidence>
<name>A0A1G6XWM1_9PROT</name>
<dbReference type="RefSeq" id="WP_068301928.1">
    <property type="nucleotide sequence ID" value="NZ_DAIOMO010000002.1"/>
</dbReference>
<dbReference type="Pfam" id="PF00072">
    <property type="entry name" value="Response_reg"/>
    <property type="match status" value="1"/>
</dbReference>
<organism evidence="3 4">
    <name type="scientific">Kordiimonas lacus</name>
    <dbReference type="NCBI Taxonomy" id="637679"/>
    <lineage>
        <taxon>Bacteria</taxon>
        <taxon>Pseudomonadati</taxon>
        <taxon>Pseudomonadota</taxon>
        <taxon>Alphaproteobacteria</taxon>
        <taxon>Kordiimonadales</taxon>
        <taxon>Kordiimonadaceae</taxon>
        <taxon>Kordiimonas</taxon>
    </lineage>
</organism>
<evidence type="ECO:0000313" key="4">
    <source>
        <dbReference type="Proteomes" id="UP000183685"/>
    </source>
</evidence>
<dbReference type="SUPFAM" id="SSF52172">
    <property type="entry name" value="CheY-like"/>
    <property type="match status" value="1"/>
</dbReference>
<feature type="domain" description="Response regulatory" evidence="2">
    <location>
        <begin position="10"/>
        <end position="128"/>
    </location>
</feature>